<name>C6RHP7_9BACT</name>
<dbReference type="Proteomes" id="UP000003107">
    <property type="component" value="Unassembled WGS sequence"/>
</dbReference>
<dbReference type="AlphaFoldDB" id="C6RHP7"/>
<evidence type="ECO:0000313" key="2">
    <source>
        <dbReference type="Proteomes" id="UP000003107"/>
    </source>
</evidence>
<accession>C6RHP7</accession>
<protein>
    <submittedName>
        <fullName evidence="1">Uncharacterized protein</fullName>
    </submittedName>
</protein>
<evidence type="ECO:0000313" key="1">
    <source>
        <dbReference type="EMBL" id="EET79264.1"/>
    </source>
</evidence>
<dbReference type="STRING" id="553219.CAMSH0001_0874"/>
<reference evidence="1 2" key="1">
    <citation type="submission" date="2009-07" db="EMBL/GenBank/DDBJ databases">
        <authorList>
            <person name="Madupu R."/>
            <person name="Sebastian Y."/>
            <person name="Durkin A.S."/>
            <person name="Torralba M."/>
            <person name="Methe B."/>
            <person name="Sutton G.G."/>
            <person name="Strausberg R.L."/>
            <person name="Nelson K.E."/>
        </authorList>
    </citation>
    <scope>NUCLEOTIDE SEQUENCE [LARGE SCALE GENOMIC DNA]</scope>
    <source>
        <strain evidence="1 2">RM3277</strain>
    </source>
</reference>
<dbReference type="EMBL" id="ACVQ01000027">
    <property type="protein sequence ID" value="EET79264.1"/>
    <property type="molecule type" value="Genomic_DNA"/>
</dbReference>
<sequence length="53" mass="5984">MSSLDLKFLHNSQNHLAILRLDFFYSNLSCPGPHLENVKFKFCGAIALNLTCT</sequence>
<keyword evidence="2" id="KW-1185">Reference proteome</keyword>
<organism evidence="1 2">
    <name type="scientific">Campylobacter showae RM3277</name>
    <dbReference type="NCBI Taxonomy" id="553219"/>
    <lineage>
        <taxon>Bacteria</taxon>
        <taxon>Pseudomonadati</taxon>
        <taxon>Campylobacterota</taxon>
        <taxon>Epsilonproteobacteria</taxon>
        <taxon>Campylobacterales</taxon>
        <taxon>Campylobacteraceae</taxon>
        <taxon>Campylobacter</taxon>
    </lineage>
</organism>
<proteinExistence type="predicted"/>
<comment type="caution">
    <text evidence="1">The sequence shown here is derived from an EMBL/GenBank/DDBJ whole genome shotgun (WGS) entry which is preliminary data.</text>
</comment>
<gene>
    <name evidence="1" type="ORF">CAMSH0001_0874</name>
</gene>